<dbReference type="EMBL" id="JBHMFC010000014">
    <property type="protein sequence ID" value="MFB9056112.1"/>
    <property type="molecule type" value="Genomic_DNA"/>
</dbReference>
<keyword evidence="6" id="KW-0430">Lectin</keyword>
<accession>A0ABV5F9L2</accession>
<evidence type="ECO:0000256" key="3">
    <source>
        <dbReference type="ARBA" id="ARBA00011233"/>
    </source>
</evidence>
<dbReference type="RefSeq" id="WP_379860307.1">
    <property type="nucleotide sequence ID" value="NZ_JBHMFC010000014.1"/>
</dbReference>
<name>A0ABV5F9L2_9FLAO</name>
<evidence type="ECO:0000256" key="4">
    <source>
        <dbReference type="ARBA" id="ARBA00022723"/>
    </source>
</evidence>
<feature type="domain" description="Fucolectin tachylectin-4 pentraxin-1" evidence="9">
    <location>
        <begin position="300"/>
        <end position="440"/>
    </location>
</feature>
<keyword evidence="5" id="KW-0732">Signal</keyword>
<evidence type="ECO:0000313" key="11">
    <source>
        <dbReference type="Proteomes" id="UP001589585"/>
    </source>
</evidence>
<evidence type="ECO:0000313" key="10">
    <source>
        <dbReference type="EMBL" id="MFB9056112.1"/>
    </source>
</evidence>
<dbReference type="PANTHER" id="PTHR45713">
    <property type="entry name" value="FTP DOMAIN-CONTAINING PROTEIN"/>
    <property type="match status" value="1"/>
</dbReference>
<dbReference type="SMART" id="SM00607">
    <property type="entry name" value="FTP"/>
    <property type="match status" value="1"/>
</dbReference>
<comment type="function">
    <text evidence="1">Acts as a defensive agent. Recognizes blood group fucosylated oligosaccharides including A, B, H and Lewis B-type antigens. Does not recognize Lewis A antigen and has low affinity for monovalent haptens.</text>
</comment>
<dbReference type="InterPro" id="IPR026444">
    <property type="entry name" value="Secre_tail"/>
</dbReference>
<evidence type="ECO:0000256" key="6">
    <source>
        <dbReference type="ARBA" id="ARBA00022734"/>
    </source>
</evidence>
<keyword evidence="8" id="KW-1015">Disulfide bond</keyword>
<comment type="subunit">
    <text evidence="3">Homotrimer.</text>
</comment>
<evidence type="ECO:0000256" key="1">
    <source>
        <dbReference type="ARBA" id="ARBA00002219"/>
    </source>
</evidence>
<sequence>MILLSMENTNAQSGITTIYTNDMDYVLGDTKQRFITGAVTTEEQVDNLLKGFKTMKVNGIRIPIFPVGANPQPAKMDYFFEQAIAQGFFVFANPAQDSGAARIASGSLLSADKIPTKDVAAATATVIDVVSQFVLDHPGLKWINPFNEDGKPGDAWSAAQMNTIYSTIKTNMESYYVNGLIPSVPELVGPCVWGIPASIQVMEQTNIADYITVATSHNLGYNNSQWPAFIALGVAKGLPVWDSEVNNTDNGNGSTSRIDAAIANNVDGLVIYNSGNTINLSNGKVGAANEVYMSKYLKQGVNLALNGTATQSVTTGTWIMEASRAIDGNIAGSFAGGNGSITHTSGVNPWWQVDLGADKEIGEINIFNRTDSSSKANLSDFTVTVTDNGGTVIFTETYADYPDQALVIETGSITGQIVKIQLNNPGALTLAEVQIFAPEKNLSTKIINKINATIYPNPFTDSLKVLSHDAELKQYTLLNVSGQVLATERVNSKELEINVNNYPKGIYILKLDGDKFSVTRKLIKE</sequence>
<organism evidence="10 11">
    <name type="scientific">Mariniflexile ostreae</name>
    <dbReference type="NCBI Taxonomy" id="1520892"/>
    <lineage>
        <taxon>Bacteria</taxon>
        <taxon>Pseudomonadati</taxon>
        <taxon>Bacteroidota</taxon>
        <taxon>Flavobacteriia</taxon>
        <taxon>Flavobacteriales</taxon>
        <taxon>Flavobacteriaceae</taxon>
        <taxon>Mariniflexile</taxon>
    </lineage>
</organism>
<reference evidence="10 11" key="1">
    <citation type="submission" date="2024-09" db="EMBL/GenBank/DDBJ databases">
        <authorList>
            <person name="Sun Q."/>
            <person name="Mori K."/>
        </authorList>
    </citation>
    <scope>NUCLEOTIDE SEQUENCE [LARGE SCALE GENOMIC DNA]</scope>
    <source>
        <strain evidence="10 11">CECT 8622</strain>
    </source>
</reference>
<evidence type="ECO:0000256" key="8">
    <source>
        <dbReference type="ARBA" id="ARBA00023157"/>
    </source>
</evidence>
<dbReference type="Gene3D" id="2.60.120.260">
    <property type="entry name" value="Galactose-binding domain-like"/>
    <property type="match status" value="1"/>
</dbReference>
<proteinExistence type="inferred from homology"/>
<dbReference type="Pfam" id="PF22633">
    <property type="entry name" value="F5_F8_type_C_2"/>
    <property type="match status" value="1"/>
</dbReference>
<dbReference type="Proteomes" id="UP001589585">
    <property type="component" value="Unassembled WGS sequence"/>
</dbReference>
<keyword evidence="11" id="KW-1185">Reference proteome</keyword>
<dbReference type="SUPFAM" id="SSF51445">
    <property type="entry name" value="(Trans)glycosidases"/>
    <property type="match status" value="1"/>
</dbReference>
<dbReference type="NCBIfam" id="TIGR04183">
    <property type="entry name" value="Por_Secre_tail"/>
    <property type="match status" value="1"/>
</dbReference>
<evidence type="ECO:0000256" key="7">
    <source>
        <dbReference type="ARBA" id="ARBA00022837"/>
    </source>
</evidence>
<keyword evidence="7" id="KW-0106">Calcium</keyword>
<protein>
    <submittedName>
        <fullName evidence="10">T9SS type A sorting domain-containing protein</fullName>
    </submittedName>
</protein>
<gene>
    <name evidence="10" type="ORF">ACFFU9_05085</name>
</gene>
<keyword evidence="4" id="KW-0479">Metal-binding</keyword>
<dbReference type="Pfam" id="PF18962">
    <property type="entry name" value="Por_Secre_tail"/>
    <property type="match status" value="1"/>
</dbReference>
<evidence type="ECO:0000256" key="2">
    <source>
        <dbReference type="ARBA" id="ARBA00010147"/>
    </source>
</evidence>
<dbReference type="InterPro" id="IPR017853">
    <property type="entry name" value="GH"/>
</dbReference>
<evidence type="ECO:0000256" key="5">
    <source>
        <dbReference type="ARBA" id="ARBA00022729"/>
    </source>
</evidence>
<comment type="similarity">
    <text evidence="2">Belongs to the fucolectin family.</text>
</comment>
<dbReference type="PANTHER" id="PTHR45713:SF6">
    <property type="entry name" value="F5_8 TYPE C DOMAIN-CONTAINING PROTEIN"/>
    <property type="match status" value="1"/>
</dbReference>
<evidence type="ECO:0000259" key="9">
    <source>
        <dbReference type="SMART" id="SM00607"/>
    </source>
</evidence>
<dbReference type="SUPFAM" id="SSF49785">
    <property type="entry name" value="Galactose-binding domain-like"/>
    <property type="match status" value="1"/>
</dbReference>
<comment type="caution">
    <text evidence="10">The sequence shown here is derived from an EMBL/GenBank/DDBJ whole genome shotgun (WGS) entry which is preliminary data.</text>
</comment>
<dbReference type="InterPro" id="IPR051941">
    <property type="entry name" value="BG_Antigen-Binding_Lectin"/>
</dbReference>
<dbReference type="InterPro" id="IPR008979">
    <property type="entry name" value="Galactose-bd-like_sf"/>
</dbReference>
<dbReference type="InterPro" id="IPR006585">
    <property type="entry name" value="FTP1"/>
</dbReference>